<evidence type="ECO:0000256" key="4">
    <source>
        <dbReference type="ARBA" id="ARBA00022692"/>
    </source>
</evidence>
<dbReference type="InterPro" id="IPR025713">
    <property type="entry name" value="MotB-like_N_dom"/>
</dbReference>
<keyword evidence="3" id="KW-1003">Cell membrane</keyword>
<feature type="compositionally biased region" description="Polar residues" evidence="8">
    <location>
        <begin position="435"/>
        <end position="445"/>
    </location>
</feature>
<dbReference type="CDD" id="cd07185">
    <property type="entry name" value="OmpA_C-like"/>
    <property type="match status" value="1"/>
</dbReference>
<evidence type="ECO:0000256" key="9">
    <source>
        <dbReference type="SAM" id="Phobius"/>
    </source>
</evidence>
<dbReference type="EMBL" id="CP033713">
    <property type="protein sequence ID" value="AYW92876.1"/>
    <property type="molecule type" value="Genomic_DNA"/>
</dbReference>
<accession>A0ABM7AKS3</accession>
<feature type="transmembrane region" description="Helical" evidence="9">
    <location>
        <begin position="29"/>
        <end position="49"/>
    </location>
</feature>
<keyword evidence="4 9" id="KW-0812">Transmembrane</keyword>
<organism evidence="11 12">
    <name type="scientific">Yersinia pseudotuberculosis</name>
    <dbReference type="NCBI Taxonomy" id="633"/>
    <lineage>
        <taxon>Bacteria</taxon>
        <taxon>Pseudomonadati</taxon>
        <taxon>Pseudomonadota</taxon>
        <taxon>Gammaproteobacteria</taxon>
        <taxon>Enterobacterales</taxon>
        <taxon>Yersiniaceae</taxon>
        <taxon>Yersinia</taxon>
    </lineage>
</organism>
<gene>
    <name evidence="11" type="primary">motB</name>
    <name evidence="11" type="ORF">EGX47_17255</name>
</gene>
<evidence type="ECO:0000313" key="12">
    <source>
        <dbReference type="Proteomes" id="UP000268669"/>
    </source>
</evidence>
<evidence type="ECO:0000256" key="7">
    <source>
        <dbReference type="PROSITE-ProRule" id="PRU00473"/>
    </source>
</evidence>
<dbReference type="InterPro" id="IPR050330">
    <property type="entry name" value="Bact_OuterMem_StrucFunc"/>
</dbReference>
<name>A0ABM7AKS3_YERPU</name>
<evidence type="ECO:0000256" key="5">
    <source>
        <dbReference type="ARBA" id="ARBA00022989"/>
    </source>
</evidence>
<dbReference type="InterPro" id="IPR006665">
    <property type="entry name" value="OmpA-like"/>
</dbReference>
<evidence type="ECO:0000256" key="3">
    <source>
        <dbReference type="ARBA" id="ARBA00022475"/>
    </source>
</evidence>
<feature type="region of interest" description="Disordered" evidence="8">
    <location>
        <begin position="393"/>
        <end position="445"/>
    </location>
</feature>
<dbReference type="Proteomes" id="UP000268669">
    <property type="component" value="Chromosome"/>
</dbReference>
<dbReference type="Pfam" id="PF13677">
    <property type="entry name" value="MotB_plug"/>
    <property type="match status" value="1"/>
</dbReference>
<protein>
    <submittedName>
        <fullName evidence="11">Motility protein MotB</fullName>
    </submittedName>
</protein>
<dbReference type="PANTHER" id="PTHR30329">
    <property type="entry name" value="STATOR ELEMENT OF FLAGELLAR MOTOR COMPLEX"/>
    <property type="match status" value="1"/>
</dbReference>
<evidence type="ECO:0000259" key="10">
    <source>
        <dbReference type="PROSITE" id="PS51123"/>
    </source>
</evidence>
<evidence type="ECO:0000256" key="8">
    <source>
        <dbReference type="SAM" id="MobiDB-lite"/>
    </source>
</evidence>
<sequence>MKHQNHPVILVKKRKTKHGAAHYGGSWKIAYADFMTAMMAFFLVMWLLAVSSPQELTQIAEYFRTPLKVALTSGDKSSSSTSPIPGGGDDPTQQVGEVRKQINSEESRQEIHRLNKLREKLDQLIESDPRLKALRPHLLINMMDEGLRIQIIDSQNRPMFKMGSAQVEPYMRDILRAIAPILNDIPNKLSLSGHTDDLPYARGERGYSNWELSADRANASRRELLAGGLDEGKILRVVGMASTMRLKEQASDDPVNRRISILVLNKQSQHDIEHENLDNRALDIEKATGLKQIDTHGTVPVAAVTPSSAITQSSAITPSSAAIPSPAVIPSSVTTQSATTIRSATTIQATATTQAVTTTRSATTTQASAVALSSAGVLPSDVTLPGTVALPAAEPVNTQPQPMSTTETQQSSTGNITSTANGPTTSLPAAPASNIPVSPTSRDAQ</sequence>
<dbReference type="NCBIfam" id="NF006548">
    <property type="entry name" value="PRK09041.1"/>
    <property type="match status" value="1"/>
</dbReference>
<dbReference type="GeneID" id="49785589"/>
<keyword evidence="6 7" id="KW-0472">Membrane</keyword>
<feature type="compositionally biased region" description="Low complexity" evidence="8">
    <location>
        <begin position="74"/>
        <end position="84"/>
    </location>
</feature>
<feature type="region of interest" description="Disordered" evidence="8">
    <location>
        <begin position="74"/>
        <end position="94"/>
    </location>
</feature>
<reference evidence="11" key="1">
    <citation type="submission" date="2018-11" db="EMBL/GenBank/DDBJ databases">
        <title>FDA dAtabase for Regulatory Grade micrObial Sequences (FDA-ARGOS): Supporting development and validation of Infectious Disease Dx tests.</title>
        <authorList>
            <person name="Bliska J."/>
            <person name="Cleland M.-M."/>
            <person name="Tallon L."/>
            <person name="Sadzewicz L."/>
            <person name="Zhao X."/>
            <person name="Vavikolanu K."/>
            <person name="Mehta A."/>
            <person name="Aluvathingal J."/>
            <person name="Nadendla S."/>
            <person name="Yan Y."/>
            <person name="Sichtig H."/>
        </authorList>
    </citation>
    <scope>NUCLEOTIDE SEQUENCE [LARGE SCALE GENOMIC DNA]</scope>
    <source>
        <strain evidence="11">FDAARGOS_581</strain>
    </source>
</reference>
<keyword evidence="12" id="KW-1185">Reference proteome</keyword>
<dbReference type="SUPFAM" id="SSF103088">
    <property type="entry name" value="OmpA-like"/>
    <property type="match status" value="1"/>
</dbReference>
<dbReference type="InterPro" id="IPR036737">
    <property type="entry name" value="OmpA-like_sf"/>
</dbReference>
<dbReference type="RefSeq" id="WP_024062925.1">
    <property type="nucleotide sequence ID" value="NZ_CP009786.1"/>
</dbReference>
<comment type="similarity">
    <text evidence="2">Belongs to the MotB family.</text>
</comment>
<evidence type="ECO:0000256" key="2">
    <source>
        <dbReference type="ARBA" id="ARBA00008914"/>
    </source>
</evidence>
<feature type="compositionally biased region" description="Polar residues" evidence="8">
    <location>
        <begin position="396"/>
        <end position="427"/>
    </location>
</feature>
<evidence type="ECO:0000256" key="6">
    <source>
        <dbReference type="ARBA" id="ARBA00023136"/>
    </source>
</evidence>
<evidence type="ECO:0000256" key="1">
    <source>
        <dbReference type="ARBA" id="ARBA00004162"/>
    </source>
</evidence>
<proteinExistence type="inferred from homology"/>
<feature type="domain" description="OmpA-like" evidence="10">
    <location>
        <begin position="147"/>
        <end position="267"/>
    </location>
</feature>
<dbReference type="Gene3D" id="3.30.1330.60">
    <property type="entry name" value="OmpA-like domain"/>
    <property type="match status" value="1"/>
</dbReference>
<dbReference type="PROSITE" id="PS51123">
    <property type="entry name" value="OMPA_2"/>
    <property type="match status" value="1"/>
</dbReference>
<dbReference type="PANTHER" id="PTHR30329:SF18">
    <property type="entry name" value="MOTILITY PROTEIN B"/>
    <property type="match status" value="1"/>
</dbReference>
<evidence type="ECO:0000313" key="11">
    <source>
        <dbReference type="EMBL" id="AYW92876.1"/>
    </source>
</evidence>
<dbReference type="Pfam" id="PF00691">
    <property type="entry name" value="OmpA"/>
    <property type="match status" value="1"/>
</dbReference>
<comment type="subcellular location">
    <subcellularLocation>
        <location evidence="1">Cell membrane</location>
        <topology evidence="1">Single-pass membrane protein</topology>
    </subcellularLocation>
</comment>
<keyword evidence="5 9" id="KW-1133">Transmembrane helix</keyword>